<evidence type="ECO:0000313" key="17">
    <source>
        <dbReference type="EMBL" id="PTU31221.1"/>
    </source>
</evidence>
<evidence type="ECO:0000313" key="18">
    <source>
        <dbReference type="Proteomes" id="UP000244248"/>
    </source>
</evidence>
<evidence type="ECO:0000256" key="9">
    <source>
        <dbReference type="ARBA" id="ARBA00022691"/>
    </source>
</evidence>
<evidence type="ECO:0000256" key="13">
    <source>
        <dbReference type="ARBA" id="ARBA00047283"/>
    </source>
</evidence>
<keyword evidence="18" id="KW-1185">Reference proteome</keyword>
<reference evidence="17 18" key="1">
    <citation type="submission" date="2018-04" db="EMBL/GenBank/DDBJ databases">
        <title>Novel species isolated from glacier.</title>
        <authorList>
            <person name="Liu Q."/>
            <person name="Xin Y.-H."/>
        </authorList>
    </citation>
    <scope>NUCLEOTIDE SEQUENCE [LARGE SCALE GENOMIC DNA]</scope>
    <source>
        <strain evidence="17 18">GT1R17</strain>
    </source>
</reference>
<dbReference type="InterPro" id="IPR001678">
    <property type="entry name" value="MeTrfase_RsmB-F_NOP2_dom"/>
</dbReference>
<comment type="similarity">
    <text evidence="3 14">Belongs to the class I-like SAM-binding methyltransferase superfamily. RsmB/NOP family.</text>
</comment>
<dbReference type="InterPro" id="IPR054728">
    <property type="entry name" value="RsmB-like_ferredoxin"/>
</dbReference>
<dbReference type="InterPro" id="IPR029063">
    <property type="entry name" value="SAM-dependent_MTases_sf"/>
</dbReference>
<keyword evidence="10 14" id="KW-0694">RNA-binding</keyword>
<dbReference type="SUPFAM" id="SSF48013">
    <property type="entry name" value="NusB-like"/>
    <property type="match status" value="1"/>
</dbReference>
<feature type="binding site" evidence="14">
    <location>
        <position position="304"/>
    </location>
    <ligand>
        <name>S-adenosyl-L-methionine</name>
        <dbReference type="ChEBI" id="CHEBI:59789"/>
    </ligand>
</feature>
<dbReference type="FunFam" id="3.30.70.1170:FF:000002">
    <property type="entry name" value="Ribosomal RNA small subunit methyltransferase B"/>
    <property type="match status" value="1"/>
</dbReference>
<dbReference type="InterPro" id="IPR023267">
    <property type="entry name" value="RCMT"/>
</dbReference>
<dbReference type="AlphaFoldDB" id="A0A2T5MF61"/>
<dbReference type="EMBL" id="QANS01000003">
    <property type="protein sequence ID" value="PTU31221.1"/>
    <property type="molecule type" value="Genomic_DNA"/>
</dbReference>
<evidence type="ECO:0000256" key="4">
    <source>
        <dbReference type="ARBA" id="ARBA00012140"/>
    </source>
</evidence>
<evidence type="ECO:0000256" key="3">
    <source>
        <dbReference type="ARBA" id="ARBA00007494"/>
    </source>
</evidence>
<dbReference type="InterPro" id="IPR035926">
    <property type="entry name" value="NusB-like_sf"/>
</dbReference>
<evidence type="ECO:0000256" key="7">
    <source>
        <dbReference type="ARBA" id="ARBA00022603"/>
    </source>
</evidence>
<evidence type="ECO:0000256" key="8">
    <source>
        <dbReference type="ARBA" id="ARBA00022679"/>
    </source>
</evidence>
<feature type="region of interest" description="Disordered" evidence="15">
    <location>
        <begin position="1"/>
        <end position="33"/>
    </location>
</feature>
<accession>A0A2T5MF61</accession>
<dbReference type="CDD" id="cd02440">
    <property type="entry name" value="AdoMet_MTases"/>
    <property type="match status" value="1"/>
</dbReference>
<dbReference type="PANTHER" id="PTHR22807:SF61">
    <property type="entry name" value="NOL1_NOP2_SUN FAMILY PROTEIN _ ANTITERMINATION NUSB DOMAIN-CONTAINING PROTEIN"/>
    <property type="match status" value="1"/>
</dbReference>
<dbReference type="OrthoDB" id="9810297at2"/>
<evidence type="ECO:0000256" key="11">
    <source>
        <dbReference type="ARBA" id="ARBA00030399"/>
    </source>
</evidence>
<feature type="domain" description="SAM-dependent MTase RsmB/NOP-type" evidence="16">
    <location>
        <begin position="191"/>
        <end position="459"/>
    </location>
</feature>
<evidence type="ECO:0000256" key="10">
    <source>
        <dbReference type="ARBA" id="ARBA00022884"/>
    </source>
</evidence>
<dbReference type="PANTHER" id="PTHR22807">
    <property type="entry name" value="NOP2 YEAST -RELATED NOL1/NOP2/FMU SUN DOMAIN-CONTAINING"/>
    <property type="match status" value="1"/>
</dbReference>
<organism evidence="17 18">
    <name type="scientific">Stenotrophobium rhamnosiphilum</name>
    <dbReference type="NCBI Taxonomy" id="2029166"/>
    <lineage>
        <taxon>Bacteria</taxon>
        <taxon>Pseudomonadati</taxon>
        <taxon>Pseudomonadota</taxon>
        <taxon>Gammaproteobacteria</taxon>
        <taxon>Nevskiales</taxon>
        <taxon>Nevskiaceae</taxon>
        <taxon>Stenotrophobium</taxon>
    </lineage>
</organism>
<feature type="binding site" evidence="14">
    <location>
        <position position="330"/>
    </location>
    <ligand>
        <name>S-adenosyl-L-methionine</name>
        <dbReference type="ChEBI" id="CHEBI:59789"/>
    </ligand>
</feature>
<keyword evidence="9 14" id="KW-0949">S-adenosyl-L-methionine</keyword>
<dbReference type="Gene3D" id="3.30.70.1170">
    <property type="entry name" value="Sun protein, domain 3"/>
    <property type="match status" value="1"/>
</dbReference>
<keyword evidence="7 14" id="KW-0489">Methyltransferase</keyword>
<dbReference type="NCBIfam" id="NF008149">
    <property type="entry name" value="PRK10901.1"/>
    <property type="match status" value="1"/>
</dbReference>
<evidence type="ECO:0000256" key="12">
    <source>
        <dbReference type="ARBA" id="ARBA00031088"/>
    </source>
</evidence>
<dbReference type="Gene3D" id="3.40.50.150">
    <property type="entry name" value="Vaccinia Virus protein VP39"/>
    <property type="match status" value="1"/>
</dbReference>
<sequence length="460" mass="50883">MSEETTPPSRPASPWGKKSAAESTPAAPASSSAKARVEAARVIAHVMAGTNLDNALARVDVEEITPQQMPMLRALCNGVLRDWSLLNGLLTRMMEKPLNKEPELQALILGGLFQLRSMRVAQHAAVNETVDAVTLLGKDKLRGLVNALLRRYQRERETLEADLPTHPAKQYSYPSWLADQIQGDWPNWPTILAAGNEQGPLTLRVNRRRMTRDEYLKVLEDAGIAATATPFAEDAVTLATAIPVEKIPLFSNGTVSVQDAAAQLAADLLQVKPGMRVLDACAAPGGKTAHLLEHYDHLDLLAMDHDPMRLKRVYDNLRRLELDAPLVRGDATDTREWWDHNSFDRILLDAPCSGSGVIRRHPDIKWLRRHTDIPQLAETQLLMLNSLWPLLAPGGVLLYATCSILRMEGESVIKNFLKNQPGAKHSPIEAEWGEGRTVGRRIAPGGSFDGFYYARLIKPK</sequence>
<dbReference type="SUPFAM" id="SSF53335">
    <property type="entry name" value="S-adenosyl-L-methionine-dependent methyltransferases"/>
    <property type="match status" value="1"/>
</dbReference>
<gene>
    <name evidence="17" type="ORF">CJD38_07665</name>
</gene>
<feature type="active site" description="Nucleophile" evidence="14">
    <location>
        <position position="402"/>
    </location>
</feature>
<dbReference type="Pfam" id="PF01029">
    <property type="entry name" value="NusB"/>
    <property type="match status" value="1"/>
</dbReference>
<evidence type="ECO:0000256" key="1">
    <source>
        <dbReference type="ARBA" id="ARBA00002724"/>
    </source>
</evidence>
<dbReference type="InterPro" id="IPR018314">
    <property type="entry name" value="RsmB/NOL1/NOP2-like_CS"/>
</dbReference>
<feature type="binding site" evidence="14">
    <location>
        <begin position="281"/>
        <end position="287"/>
    </location>
    <ligand>
        <name>S-adenosyl-L-methionine</name>
        <dbReference type="ChEBI" id="CHEBI:59789"/>
    </ligand>
</feature>
<dbReference type="GO" id="GO:0008649">
    <property type="term" value="F:rRNA methyltransferase activity"/>
    <property type="evidence" value="ECO:0007669"/>
    <property type="project" value="InterPro"/>
</dbReference>
<comment type="function">
    <text evidence="1">Specifically methylates the cytosine at position 967 (m5C967) of 16S rRNA.</text>
</comment>
<dbReference type="InterPro" id="IPR049560">
    <property type="entry name" value="MeTrfase_RsmB-F_NOP2_cat"/>
</dbReference>
<dbReference type="GO" id="GO:0005737">
    <property type="term" value="C:cytoplasm"/>
    <property type="evidence" value="ECO:0007669"/>
    <property type="project" value="UniProtKB-SubCell"/>
</dbReference>
<keyword evidence="8 14" id="KW-0808">Transferase</keyword>
<dbReference type="GO" id="GO:0003723">
    <property type="term" value="F:RNA binding"/>
    <property type="evidence" value="ECO:0007669"/>
    <property type="project" value="UniProtKB-UniRule"/>
</dbReference>
<evidence type="ECO:0000256" key="15">
    <source>
        <dbReference type="SAM" id="MobiDB-lite"/>
    </source>
</evidence>
<evidence type="ECO:0000256" key="2">
    <source>
        <dbReference type="ARBA" id="ARBA00004496"/>
    </source>
</evidence>
<dbReference type="GO" id="GO:0006355">
    <property type="term" value="P:regulation of DNA-templated transcription"/>
    <property type="evidence" value="ECO:0007669"/>
    <property type="project" value="InterPro"/>
</dbReference>
<dbReference type="PRINTS" id="PR02008">
    <property type="entry name" value="RCMTFAMILY"/>
</dbReference>
<dbReference type="Gene3D" id="1.10.940.10">
    <property type="entry name" value="NusB-like"/>
    <property type="match status" value="1"/>
</dbReference>
<keyword evidence="6" id="KW-0698">rRNA processing</keyword>
<comment type="catalytic activity">
    <reaction evidence="13">
        <text>cytidine(967) in 16S rRNA + S-adenosyl-L-methionine = 5-methylcytidine(967) in 16S rRNA + S-adenosyl-L-homocysteine + H(+)</text>
        <dbReference type="Rhea" id="RHEA:42748"/>
        <dbReference type="Rhea" id="RHEA-COMP:10219"/>
        <dbReference type="Rhea" id="RHEA-COMP:10220"/>
        <dbReference type="ChEBI" id="CHEBI:15378"/>
        <dbReference type="ChEBI" id="CHEBI:57856"/>
        <dbReference type="ChEBI" id="CHEBI:59789"/>
        <dbReference type="ChEBI" id="CHEBI:74483"/>
        <dbReference type="ChEBI" id="CHEBI:82748"/>
        <dbReference type="EC" id="2.1.1.176"/>
    </reaction>
</comment>
<protein>
    <recommendedName>
        <fullName evidence="4">16S rRNA (cytosine(967)-C(5))-methyltransferase</fullName>
        <ecNumber evidence="4">2.1.1.176</ecNumber>
    </recommendedName>
    <alternativeName>
        <fullName evidence="11">16S rRNA m5C967 methyltransferase</fullName>
    </alternativeName>
    <alternativeName>
        <fullName evidence="12">rRNA (cytosine-C(5)-)-methyltransferase RsmB</fullName>
    </alternativeName>
</protein>
<dbReference type="PROSITE" id="PS01153">
    <property type="entry name" value="NOL1_NOP2_SUN"/>
    <property type="match status" value="1"/>
</dbReference>
<feature type="compositionally biased region" description="Low complexity" evidence="15">
    <location>
        <begin position="17"/>
        <end position="33"/>
    </location>
</feature>
<dbReference type="FunFam" id="3.40.50.150:FF:000022">
    <property type="entry name" value="Ribosomal RNA small subunit methyltransferase B"/>
    <property type="match status" value="1"/>
</dbReference>
<dbReference type="Proteomes" id="UP000244248">
    <property type="component" value="Unassembled WGS sequence"/>
</dbReference>
<dbReference type="Pfam" id="PF01189">
    <property type="entry name" value="Methyltr_RsmB-F"/>
    <property type="match status" value="1"/>
</dbReference>
<evidence type="ECO:0000256" key="6">
    <source>
        <dbReference type="ARBA" id="ARBA00022552"/>
    </source>
</evidence>
<dbReference type="InterPro" id="IPR006027">
    <property type="entry name" value="NusB_RsmB_TIM44"/>
</dbReference>
<dbReference type="RefSeq" id="WP_107939763.1">
    <property type="nucleotide sequence ID" value="NZ_QANS01000003.1"/>
</dbReference>
<feature type="binding site" evidence="14">
    <location>
        <position position="349"/>
    </location>
    <ligand>
        <name>S-adenosyl-L-methionine</name>
        <dbReference type="ChEBI" id="CHEBI:59789"/>
    </ligand>
</feature>
<dbReference type="NCBIfam" id="TIGR00563">
    <property type="entry name" value="rsmB"/>
    <property type="match status" value="1"/>
</dbReference>
<dbReference type="InterPro" id="IPR004573">
    <property type="entry name" value="rRNA_ssu_MeTfrase_B"/>
</dbReference>
<keyword evidence="5" id="KW-0963">Cytoplasm</keyword>
<evidence type="ECO:0000256" key="5">
    <source>
        <dbReference type="ARBA" id="ARBA00022490"/>
    </source>
</evidence>
<evidence type="ECO:0000256" key="14">
    <source>
        <dbReference type="PROSITE-ProRule" id="PRU01023"/>
    </source>
</evidence>
<dbReference type="Pfam" id="PF22458">
    <property type="entry name" value="RsmF-B_ferredox"/>
    <property type="match status" value="1"/>
</dbReference>
<dbReference type="EC" id="2.1.1.176" evidence="4"/>
<name>A0A2T5MF61_9GAMM</name>
<evidence type="ECO:0000259" key="16">
    <source>
        <dbReference type="PROSITE" id="PS51686"/>
    </source>
</evidence>
<dbReference type="PROSITE" id="PS51686">
    <property type="entry name" value="SAM_MT_RSMB_NOP"/>
    <property type="match status" value="1"/>
</dbReference>
<proteinExistence type="inferred from homology"/>
<comment type="subcellular location">
    <subcellularLocation>
        <location evidence="2">Cytoplasm</location>
    </subcellularLocation>
</comment>
<comment type="caution">
    <text evidence="17">The sequence shown here is derived from an EMBL/GenBank/DDBJ whole genome shotgun (WGS) entry which is preliminary data.</text>
</comment>